<dbReference type="RefSeq" id="WP_192374815.1">
    <property type="nucleotide sequence ID" value="NZ_CAJHIV010000001.1"/>
</dbReference>
<organism evidence="1 2">
    <name type="scientific">Methylomonas albis</name>
    <dbReference type="NCBI Taxonomy" id="1854563"/>
    <lineage>
        <taxon>Bacteria</taxon>
        <taxon>Pseudomonadati</taxon>
        <taxon>Pseudomonadota</taxon>
        <taxon>Gammaproteobacteria</taxon>
        <taxon>Methylococcales</taxon>
        <taxon>Methylococcaceae</taxon>
        <taxon>Methylomonas</taxon>
    </lineage>
</organism>
<keyword evidence="2" id="KW-1185">Reference proteome</keyword>
<sequence length="115" mass="13077">MRANQFASPARLLGLIARLGRLARKVKMIATIAKYLVRKLKRVARKVKSFATIAKCVARKAFRPAGESIYLARKAFRFNRQLGRLARKLKKIATIAKDSVGELKYFERRGIHHVG</sequence>
<protein>
    <submittedName>
        <fullName evidence="1">Uncharacterized protein</fullName>
    </submittedName>
</protein>
<dbReference type="EMBL" id="JACXSS010000001">
    <property type="protein sequence ID" value="MBD9356465.1"/>
    <property type="molecule type" value="Genomic_DNA"/>
</dbReference>
<reference evidence="1 2" key="1">
    <citation type="submission" date="2020-09" db="EMBL/GenBank/DDBJ databases">
        <title>Methylomonas albis sp. nov. and Methylomonas fluvii sp. nov.: Two cold-adapted methanotrophs from the River Elbe and an amended description of Methylovulum psychrotolerans strain Eb1.</title>
        <authorList>
            <person name="Bussmann I.K."/>
            <person name="Klings K.-W."/>
            <person name="Warnstedt J."/>
            <person name="Hoppert M."/>
            <person name="Saborowski A."/>
            <person name="Horn F."/>
            <person name="Liebner S."/>
        </authorList>
    </citation>
    <scope>NUCLEOTIDE SEQUENCE [LARGE SCALE GENOMIC DNA]</scope>
    <source>
        <strain evidence="1 2">EbA</strain>
    </source>
</reference>
<accession>A0ABR9D010</accession>
<name>A0ABR9D010_9GAMM</name>
<proteinExistence type="predicted"/>
<dbReference type="Proteomes" id="UP000652176">
    <property type="component" value="Unassembled WGS sequence"/>
</dbReference>
<gene>
    <name evidence="1" type="ORF">IE877_11290</name>
</gene>
<comment type="caution">
    <text evidence="1">The sequence shown here is derived from an EMBL/GenBank/DDBJ whole genome shotgun (WGS) entry which is preliminary data.</text>
</comment>
<evidence type="ECO:0000313" key="1">
    <source>
        <dbReference type="EMBL" id="MBD9356465.1"/>
    </source>
</evidence>
<evidence type="ECO:0000313" key="2">
    <source>
        <dbReference type="Proteomes" id="UP000652176"/>
    </source>
</evidence>